<accession>A0ABW8V4U4</accession>
<evidence type="ECO:0000313" key="2">
    <source>
        <dbReference type="Proteomes" id="UP001628281"/>
    </source>
</evidence>
<dbReference type="RefSeq" id="WP_407823985.1">
    <property type="nucleotide sequence ID" value="NZ_JBJLSN010000011.1"/>
</dbReference>
<dbReference type="EMBL" id="JBJLSN010000011">
    <property type="protein sequence ID" value="MFL7901522.1"/>
    <property type="molecule type" value="Genomic_DNA"/>
</dbReference>
<keyword evidence="2" id="KW-1185">Reference proteome</keyword>
<comment type="caution">
    <text evidence="1">The sequence shown here is derived from an EMBL/GenBank/DDBJ whole genome shotgun (WGS) entry which is preliminary data.</text>
</comment>
<name>A0ABW8V4U4_9PROT</name>
<evidence type="ECO:0000313" key="1">
    <source>
        <dbReference type="EMBL" id="MFL7901522.1"/>
    </source>
</evidence>
<gene>
    <name evidence="1" type="ORF">ACJ41P_10345</name>
</gene>
<dbReference type="Proteomes" id="UP001628281">
    <property type="component" value="Unassembled WGS sequence"/>
</dbReference>
<proteinExistence type="predicted"/>
<protein>
    <submittedName>
        <fullName evidence="1">Uncharacterized protein</fullName>
    </submittedName>
</protein>
<sequence>MQRLYDTDFAVDDDYMRTARWNWHPGVEEPEAAADYALDGTARSSFRNGKHRTTDRNGFDCLTGADWLSEWWQMHLRSRA</sequence>
<reference evidence="1 2" key="1">
    <citation type="submission" date="2024-11" db="EMBL/GenBank/DDBJ databases">
        <title>Draft genome sequences of two bacteria associated to sugarcane roots in Colombia.</title>
        <authorList>
            <person name="Pardo-Diaz S."/>
            <person name="Masmela-Mendoza J."/>
            <person name="Delgadillo-Duran P."/>
            <person name="Bautista E.J."/>
            <person name="Rojas-Tapias D.F."/>
        </authorList>
    </citation>
    <scope>NUCLEOTIDE SEQUENCE [LARGE SCALE GENOMIC DNA]</scope>
    <source>
        <strain evidence="1 2">Ap18</strain>
    </source>
</reference>
<organism evidence="1 2">
    <name type="scientific">Azospirillum argentinense</name>
    <dbReference type="NCBI Taxonomy" id="2970906"/>
    <lineage>
        <taxon>Bacteria</taxon>
        <taxon>Pseudomonadati</taxon>
        <taxon>Pseudomonadota</taxon>
        <taxon>Alphaproteobacteria</taxon>
        <taxon>Rhodospirillales</taxon>
        <taxon>Azospirillaceae</taxon>
        <taxon>Azospirillum</taxon>
    </lineage>
</organism>